<dbReference type="EMBL" id="JARQZJ010000037">
    <property type="protein sequence ID" value="KAK9876686.1"/>
    <property type="molecule type" value="Genomic_DNA"/>
</dbReference>
<dbReference type="PROSITE" id="PS50878">
    <property type="entry name" value="RT_POL"/>
    <property type="match status" value="1"/>
</dbReference>
<feature type="domain" description="Reverse transcriptase" evidence="1">
    <location>
        <begin position="234"/>
        <end position="508"/>
    </location>
</feature>
<accession>A0AAW1TYK5</accession>
<evidence type="ECO:0000313" key="3">
    <source>
        <dbReference type="Proteomes" id="UP001431783"/>
    </source>
</evidence>
<evidence type="ECO:0000259" key="1">
    <source>
        <dbReference type="PROSITE" id="PS50878"/>
    </source>
</evidence>
<keyword evidence="3" id="KW-1185">Reference proteome</keyword>
<dbReference type="Proteomes" id="UP001431783">
    <property type="component" value="Unassembled WGS sequence"/>
</dbReference>
<dbReference type="AlphaFoldDB" id="A0AAW1TYK5"/>
<dbReference type="InterPro" id="IPR000477">
    <property type="entry name" value="RT_dom"/>
</dbReference>
<name>A0AAW1TYK5_9CUCU</name>
<gene>
    <name evidence="2" type="ORF">WA026_014065</name>
</gene>
<dbReference type="SUPFAM" id="SSF56672">
    <property type="entry name" value="DNA/RNA polymerases"/>
    <property type="match status" value="1"/>
</dbReference>
<dbReference type="CDD" id="cd01650">
    <property type="entry name" value="RT_nLTR_like"/>
    <property type="match status" value="1"/>
</dbReference>
<protein>
    <recommendedName>
        <fullName evidence="1">Reverse transcriptase domain-containing protein</fullName>
    </recommendedName>
</protein>
<sequence>MKIRTSGVDLDYRLRDINIKYDTYIANLLGIVDDLTPNIEIEIRCSNKSWFNADILNRIKLRDNKFREFKFTKDEHSLAEYKRERNNVVDMIRRAKCNYYEQCIDENKNDAKLMWRTLKKLTSSKQTEIFTEIIFENITYTEEKVICTQFNKYYIDSINKILSTINSSISQDDIICETKNCNVKFEVFELITEVKLLETIMALANKSSPDEINMLFIKLNFYELKKLLMHLINCSLESAIVPKKMKVSTIIPIRKIKNSKNAEDFRPVNMLPAHAKILERIVYDQLVKHISINNILSKYQSGFRKNYSCETAFQYTLHNWKTSVDKNFCTIVVFLDLKRAFETVNREILLFKLEKYGLKGTVLNWFRSYLSERQQNVKCGYSFSENMSVESGVPQGSVLGPLLFVLYINDIENIVKNCKIHLFADDTIIYITSSESNIIDKLQEDIDRLVIWLNSNKLKLNVQKTKAMILGKRNITEKILGDLDRINLKINNDKIEIIETIKYLGIIVDSKLKFENHREYVCRKISQKLGVLYRCSKYLTCWARKTVYNIIILPHYLFASTILYLSNIDGIKRLQLLQNRAMRIILKRNRYAGIDNMLQDLNWINIEKFLEMQALIFIYKIKTGIMPDYFDEILVPFQKVHNYDTRNKMGFMLQQAASSAAHNSVFVKGVVKYNKLPISIKTATFTQFRKKLREYYNECDY</sequence>
<organism evidence="2 3">
    <name type="scientific">Henosepilachna vigintioctopunctata</name>
    <dbReference type="NCBI Taxonomy" id="420089"/>
    <lineage>
        <taxon>Eukaryota</taxon>
        <taxon>Metazoa</taxon>
        <taxon>Ecdysozoa</taxon>
        <taxon>Arthropoda</taxon>
        <taxon>Hexapoda</taxon>
        <taxon>Insecta</taxon>
        <taxon>Pterygota</taxon>
        <taxon>Neoptera</taxon>
        <taxon>Endopterygota</taxon>
        <taxon>Coleoptera</taxon>
        <taxon>Polyphaga</taxon>
        <taxon>Cucujiformia</taxon>
        <taxon>Coccinelloidea</taxon>
        <taxon>Coccinellidae</taxon>
        <taxon>Epilachninae</taxon>
        <taxon>Epilachnini</taxon>
        <taxon>Henosepilachna</taxon>
    </lineage>
</organism>
<dbReference type="InterPro" id="IPR043502">
    <property type="entry name" value="DNA/RNA_pol_sf"/>
</dbReference>
<evidence type="ECO:0000313" key="2">
    <source>
        <dbReference type="EMBL" id="KAK9876686.1"/>
    </source>
</evidence>
<proteinExistence type="predicted"/>
<dbReference type="PANTHER" id="PTHR33332">
    <property type="entry name" value="REVERSE TRANSCRIPTASE DOMAIN-CONTAINING PROTEIN"/>
    <property type="match status" value="1"/>
</dbReference>
<dbReference type="Pfam" id="PF00078">
    <property type="entry name" value="RVT_1"/>
    <property type="match status" value="1"/>
</dbReference>
<comment type="caution">
    <text evidence="2">The sequence shown here is derived from an EMBL/GenBank/DDBJ whole genome shotgun (WGS) entry which is preliminary data.</text>
</comment>
<dbReference type="GO" id="GO:0071897">
    <property type="term" value="P:DNA biosynthetic process"/>
    <property type="evidence" value="ECO:0007669"/>
    <property type="project" value="UniProtKB-ARBA"/>
</dbReference>
<reference evidence="2 3" key="1">
    <citation type="submission" date="2023-03" db="EMBL/GenBank/DDBJ databases">
        <title>Genome insight into feeding habits of ladybird beetles.</title>
        <authorList>
            <person name="Li H.-S."/>
            <person name="Huang Y.-H."/>
            <person name="Pang H."/>
        </authorList>
    </citation>
    <scope>NUCLEOTIDE SEQUENCE [LARGE SCALE GENOMIC DNA]</scope>
    <source>
        <strain evidence="2">SYSU_2023b</strain>
        <tissue evidence="2">Whole body</tissue>
    </source>
</reference>